<evidence type="ECO:0000256" key="2">
    <source>
        <dbReference type="ARBA" id="ARBA00023186"/>
    </source>
</evidence>
<dbReference type="OrthoDB" id="433704at2759"/>
<dbReference type="Pfam" id="PF02970">
    <property type="entry name" value="TBCA"/>
    <property type="match status" value="1"/>
</dbReference>
<evidence type="ECO:0000313" key="5">
    <source>
        <dbReference type="EMBL" id="CAE7174382.1"/>
    </source>
</evidence>
<comment type="caution">
    <text evidence="5">The sequence shown here is derived from an EMBL/GenBank/DDBJ whole genome shotgun (WGS) entry which is preliminary data.</text>
</comment>
<proteinExistence type="inferred from homology"/>
<dbReference type="InterPro" id="IPR036126">
    <property type="entry name" value="TBCA_sf"/>
</dbReference>
<gene>
    <name evidence="5" type="primary">Tbca</name>
    <name evidence="5" type="ORF">SPIL2461_LOCUS841</name>
</gene>
<keyword evidence="3" id="KW-0493">Microtubule</keyword>
<dbReference type="GO" id="GO:0005829">
    <property type="term" value="C:cytosol"/>
    <property type="evidence" value="ECO:0007669"/>
    <property type="project" value="TreeGrafter"/>
</dbReference>
<dbReference type="GO" id="GO:0005874">
    <property type="term" value="C:microtubule"/>
    <property type="evidence" value="ECO:0007669"/>
    <property type="project" value="UniProtKB-KW"/>
</dbReference>
<dbReference type="AlphaFoldDB" id="A0A812IWI6"/>
<comment type="similarity">
    <text evidence="1 3">Belongs to the TBCA family.</text>
</comment>
<dbReference type="GO" id="GO:0048487">
    <property type="term" value="F:beta-tubulin binding"/>
    <property type="evidence" value="ECO:0007669"/>
    <property type="project" value="InterPro"/>
</dbReference>
<dbReference type="GO" id="GO:0007023">
    <property type="term" value="P:post-chaperonin tubulin folding pathway"/>
    <property type="evidence" value="ECO:0007669"/>
    <property type="project" value="UniProtKB-UniRule"/>
</dbReference>
<keyword evidence="6" id="KW-1185">Reference proteome</keyword>
<protein>
    <recommendedName>
        <fullName evidence="3">Tubulin-specific chaperone A</fullName>
    </recommendedName>
</protein>
<evidence type="ECO:0000256" key="1">
    <source>
        <dbReference type="ARBA" id="ARBA00006806"/>
    </source>
</evidence>
<dbReference type="SUPFAM" id="SSF46988">
    <property type="entry name" value="Tubulin chaperone cofactor A"/>
    <property type="match status" value="1"/>
</dbReference>
<evidence type="ECO:0000256" key="3">
    <source>
        <dbReference type="RuleBase" id="RU364030"/>
    </source>
</evidence>
<keyword evidence="3" id="KW-0206">Cytoskeleton</keyword>
<dbReference type="PANTHER" id="PTHR21500">
    <property type="entry name" value="TUBULIN-SPECIFIC CHAPERONE A"/>
    <property type="match status" value="1"/>
</dbReference>
<dbReference type="EMBL" id="CAJNIZ010000762">
    <property type="protein sequence ID" value="CAE7174382.1"/>
    <property type="molecule type" value="Genomic_DNA"/>
</dbReference>
<reference evidence="5" key="1">
    <citation type="submission" date="2021-02" db="EMBL/GenBank/DDBJ databases">
        <authorList>
            <person name="Dougan E. K."/>
            <person name="Rhodes N."/>
            <person name="Thang M."/>
            <person name="Chan C."/>
        </authorList>
    </citation>
    <scope>NUCLEOTIDE SEQUENCE</scope>
</reference>
<comment type="subcellular location">
    <subcellularLocation>
        <location evidence="3">Cytoplasm</location>
        <location evidence="3">Cytoskeleton</location>
    </subcellularLocation>
</comment>
<dbReference type="InterPro" id="IPR004226">
    <property type="entry name" value="TBCA"/>
</dbReference>
<name>A0A812IWI6_SYMPI</name>
<dbReference type="GO" id="GO:0007021">
    <property type="term" value="P:tubulin complex assembly"/>
    <property type="evidence" value="ECO:0007669"/>
    <property type="project" value="UniProtKB-UniRule"/>
</dbReference>
<feature type="region of interest" description="Disordered" evidence="4">
    <location>
        <begin position="117"/>
        <end position="142"/>
    </location>
</feature>
<keyword evidence="3" id="KW-0963">Cytoplasm</keyword>
<evidence type="ECO:0000313" key="6">
    <source>
        <dbReference type="Proteomes" id="UP000649617"/>
    </source>
</evidence>
<dbReference type="PANTHER" id="PTHR21500:SF0">
    <property type="entry name" value="TUBULIN-SPECIFIC CHAPERONE A"/>
    <property type="match status" value="1"/>
</dbReference>
<dbReference type="Proteomes" id="UP000649617">
    <property type="component" value="Unassembled WGS sequence"/>
</dbReference>
<dbReference type="Gene3D" id="1.20.58.90">
    <property type="match status" value="1"/>
</dbReference>
<organism evidence="5 6">
    <name type="scientific">Symbiodinium pilosum</name>
    <name type="common">Dinoflagellate</name>
    <dbReference type="NCBI Taxonomy" id="2952"/>
    <lineage>
        <taxon>Eukaryota</taxon>
        <taxon>Sar</taxon>
        <taxon>Alveolata</taxon>
        <taxon>Dinophyceae</taxon>
        <taxon>Suessiales</taxon>
        <taxon>Symbiodiniaceae</taxon>
        <taxon>Symbiodinium</taxon>
    </lineage>
</organism>
<accession>A0A812IWI6</accession>
<comment type="subunit">
    <text evidence="3">Supercomplex made of cofactors A to E. Cofactors A and D function by capturing and stabilizing tubulin in a quasi-native conformation. Cofactor E binds to the cofactor D-tubulin complex; interaction with cofactor C then causes the release of tubulin polypeptides that are committed to the native state.</text>
</comment>
<evidence type="ECO:0000256" key="4">
    <source>
        <dbReference type="SAM" id="MobiDB-lite"/>
    </source>
</evidence>
<keyword evidence="2 3" id="KW-0143">Chaperone</keyword>
<feature type="compositionally biased region" description="Gly residues" evidence="4">
    <location>
        <begin position="132"/>
        <end position="142"/>
    </location>
</feature>
<sequence length="142" mass="15851">MPLDPALKQLQIKVGAAKRTKKEYEAYVKEEGTQRSKIDAMRTTGEEEADIKKQMEVLNDTLTVLPDARHRLQKYATELRDFLAESHQEVPVVEGEDPEVQIILEARQLLREVDQTLGTQTAEEEPAEDVAGTGGTADVGDF</sequence>